<evidence type="ECO:0000313" key="8">
    <source>
        <dbReference type="Proteomes" id="UP001209713"/>
    </source>
</evidence>
<organism evidence="7 8">
    <name type="scientific">Marinomonas sargassi</name>
    <dbReference type="NCBI Taxonomy" id="2984494"/>
    <lineage>
        <taxon>Bacteria</taxon>
        <taxon>Pseudomonadati</taxon>
        <taxon>Pseudomonadota</taxon>
        <taxon>Gammaproteobacteria</taxon>
        <taxon>Oceanospirillales</taxon>
        <taxon>Oceanospirillaceae</taxon>
        <taxon>Marinomonas</taxon>
    </lineage>
</organism>
<dbReference type="InterPro" id="IPR042098">
    <property type="entry name" value="TauD-like_sf"/>
</dbReference>
<keyword evidence="3 7" id="KW-0223">Dioxygenase</keyword>
<dbReference type="Proteomes" id="UP001209713">
    <property type="component" value="Unassembled WGS sequence"/>
</dbReference>
<evidence type="ECO:0000313" key="7">
    <source>
        <dbReference type="EMBL" id="MCV2402599.1"/>
    </source>
</evidence>
<proteinExistence type="inferred from homology"/>
<comment type="caution">
    <text evidence="7">The sequence shown here is derived from an EMBL/GenBank/DDBJ whole genome shotgun (WGS) entry which is preliminary data.</text>
</comment>
<dbReference type="PANTHER" id="PTHR30468">
    <property type="entry name" value="ALPHA-KETOGLUTARATE-DEPENDENT SULFONATE DIOXYGENASE"/>
    <property type="match status" value="1"/>
</dbReference>
<keyword evidence="2" id="KW-0479">Metal-binding</keyword>
<dbReference type="PANTHER" id="PTHR30468:SF1">
    <property type="entry name" value="ALPHA-KETOGLUTARATE-DEPENDENT SULFONATE DIOXYGENASE"/>
    <property type="match status" value="1"/>
</dbReference>
<keyword evidence="4" id="KW-0560">Oxidoreductase</keyword>
<feature type="domain" description="TauD/TfdA-like" evidence="6">
    <location>
        <begin position="3"/>
        <end position="268"/>
    </location>
</feature>
<evidence type="ECO:0000259" key="6">
    <source>
        <dbReference type="Pfam" id="PF02668"/>
    </source>
</evidence>
<sequence>MNILPLSNSIGALVENIDLSTITEGDFHFLYAAFLQHKVLFLRDQSMTPAEHLALGKRFGSLEPVHPFFPHVEDNDQVIIIETSLGNPPGESFWHTDMTWKDVPPKCSILHAQYVPEEGGDTIWCNMAAVWKSLPEDEKAYLRTLKVSHELHAFKGSRYDKEESGGQSYADKVAQQYEPIVRSMVQVHPETQEEVLYINEQYVHSVIGLSPLESDALLSRLFAKAREEQFQIRFSWQANSVAIWDNRITQHYAVTDYGDAARRLHRVTVSG</sequence>
<gene>
    <name evidence="7" type="ORF">OFY17_06790</name>
</gene>
<dbReference type="RefSeq" id="WP_263529978.1">
    <property type="nucleotide sequence ID" value="NZ_JAOVZB010000002.1"/>
</dbReference>
<dbReference type="SUPFAM" id="SSF51197">
    <property type="entry name" value="Clavaminate synthase-like"/>
    <property type="match status" value="1"/>
</dbReference>
<dbReference type="InterPro" id="IPR003819">
    <property type="entry name" value="TauD/TfdA-like"/>
</dbReference>
<reference evidence="7 8" key="1">
    <citation type="submission" date="2022-10" db="EMBL/GenBank/DDBJ databases">
        <title>Marinomonas transparenta sp. nov. and Marinomonas sargassi sp. nov., isolated from marine alga (Sargassum natans (L.) Gaillon).</title>
        <authorList>
            <person name="Wang Y."/>
        </authorList>
    </citation>
    <scope>NUCLEOTIDE SEQUENCE [LARGE SCALE GENOMIC DNA]</scope>
    <source>
        <strain evidence="7 8">C2222</strain>
    </source>
</reference>
<name>A0ABT2YSI3_9GAMM</name>
<dbReference type="GO" id="GO:0051213">
    <property type="term" value="F:dioxygenase activity"/>
    <property type="evidence" value="ECO:0007669"/>
    <property type="project" value="UniProtKB-KW"/>
</dbReference>
<dbReference type="Pfam" id="PF02668">
    <property type="entry name" value="TauD"/>
    <property type="match status" value="1"/>
</dbReference>
<protein>
    <submittedName>
        <fullName evidence="7">TauD/TfdA family dioxygenase</fullName>
    </submittedName>
</protein>
<dbReference type="Gene3D" id="3.60.130.10">
    <property type="entry name" value="Clavaminate synthase-like"/>
    <property type="match status" value="1"/>
</dbReference>
<dbReference type="EMBL" id="JAOVZB010000002">
    <property type="protein sequence ID" value="MCV2402599.1"/>
    <property type="molecule type" value="Genomic_DNA"/>
</dbReference>
<accession>A0ABT2YSI3</accession>
<evidence type="ECO:0000256" key="3">
    <source>
        <dbReference type="ARBA" id="ARBA00022964"/>
    </source>
</evidence>
<evidence type="ECO:0000256" key="2">
    <source>
        <dbReference type="ARBA" id="ARBA00022723"/>
    </source>
</evidence>
<keyword evidence="8" id="KW-1185">Reference proteome</keyword>
<evidence type="ECO:0000256" key="5">
    <source>
        <dbReference type="ARBA" id="ARBA00023004"/>
    </source>
</evidence>
<comment type="similarity">
    <text evidence="1">Belongs to the TfdA dioxygenase family.</text>
</comment>
<keyword evidence="5" id="KW-0408">Iron</keyword>
<evidence type="ECO:0000256" key="1">
    <source>
        <dbReference type="ARBA" id="ARBA00005896"/>
    </source>
</evidence>
<evidence type="ECO:0000256" key="4">
    <source>
        <dbReference type="ARBA" id="ARBA00023002"/>
    </source>
</evidence>
<dbReference type="InterPro" id="IPR051323">
    <property type="entry name" value="AtsK-like"/>
</dbReference>